<protein>
    <submittedName>
        <fullName evidence="3">RNA-binding S4 domain protein</fullName>
    </submittedName>
    <submittedName>
        <fullName evidence="4">RNA-binding protein YlmH, contains S4-like domain</fullName>
    </submittedName>
</protein>
<reference evidence="4 6" key="2">
    <citation type="submission" date="2016-11" db="EMBL/GenBank/DDBJ databases">
        <authorList>
            <person name="Varghese N."/>
            <person name="Submissions S."/>
        </authorList>
    </citation>
    <scope>NUCLEOTIDE SEQUENCE [LARGE SCALE GENOMIC DNA]</scope>
    <source>
        <strain evidence="4 6">DSM 7308</strain>
    </source>
</reference>
<comment type="caution">
    <text evidence="3">The sequence shown here is derived from an EMBL/GenBank/DDBJ whole genome shotgun (WGS) entry which is preliminary data.</text>
</comment>
<dbReference type="RefSeq" id="WP_331721889.1">
    <property type="nucleotide sequence ID" value="NZ_FRBG01000008.1"/>
</dbReference>
<reference evidence="3 5" key="1">
    <citation type="submission" date="2016-02" db="EMBL/GenBank/DDBJ databases">
        <title>Draft genome sequence for Clostridium paradoxum JW-YL-7.</title>
        <authorList>
            <person name="Utturkar S.M."/>
            <person name="Lancaster A."/>
            <person name="Poole F.L."/>
            <person name="Adams M.W."/>
            <person name="Brown S.D."/>
        </authorList>
    </citation>
    <scope>NUCLEOTIDE SEQUENCE [LARGE SCALE GENOMIC DNA]</scope>
    <source>
        <strain evidence="3 5">JW-YL-7</strain>
    </source>
</reference>
<dbReference type="InterPro" id="IPR040591">
    <property type="entry name" value="RqcP2_RBD"/>
</dbReference>
<sequence length="262" mass="29783">MIDKEKLTSHIKDINLKATMYKVIDKAQMVLKNHIPKYTDFLDPYELRNAISILNSIYDIKYEIYGGYKQAERNLIFIYPDYMDSEMFESPITVLEITLNSKYADISHRDCLGAILGLGIKREKIGDIFICENCCQIILQSDLSDFVLLNLKKVASSNINIRRISENNIKVPKIEYKEICTSVSSLRLDCVISAVFNLSRQEANKYILGDRVKVDFELVSIPSKSVKEGILLSVKGKGRAILHEVGSLTKKGRIKILAKIIV</sequence>
<dbReference type="STRING" id="1121328.JWYL7_0651"/>
<gene>
    <name evidence="3" type="ORF">JWYL7_0651</name>
    <name evidence="4" type="ORF">SAMN05661008_01234</name>
</gene>
<evidence type="ECO:0000313" key="6">
    <source>
        <dbReference type="Proteomes" id="UP000323392"/>
    </source>
</evidence>
<dbReference type="GO" id="GO:0003723">
    <property type="term" value="F:RNA binding"/>
    <property type="evidence" value="ECO:0007669"/>
    <property type="project" value="UniProtKB-KW"/>
</dbReference>
<evidence type="ECO:0000313" key="4">
    <source>
        <dbReference type="EMBL" id="SHK97356.1"/>
    </source>
</evidence>
<dbReference type="Pfam" id="PF01479">
    <property type="entry name" value="S4"/>
    <property type="match status" value="1"/>
</dbReference>
<dbReference type="Proteomes" id="UP000092605">
    <property type="component" value="Unassembled WGS sequence"/>
</dbReference>
<dbReference type="InterPro" id="IPR002942">
    <property type="entry name" value="S4_RNA-bd"/>
</dbReference>
<keyword evidence="1" id="KW-0694">RNA-binding</keyword>
<dbReference type="InterPro" id="IPR012677">
    <property type="entry name" value="Nucleotide-bd_a/b_plait_sf"/>
</dbReference>
<dbReference type="CDD" id="cd00165">
    <property type="entry name" value="S4"/>
    <property type="match status" value="1"/>
</dbReference>
<evidence type="ECO:0000256" key="1">
    <source>
        <dbReference type="PROSITE-ProRule" id="PRU00182"/>
    </source>
</evidence>
<dbReference type="Gene3D" id="3.30.70.330">
    <property type="match status" value="1"/>
</dbReference>
<evidence type="ECO:0000313" key="3">
    <source>
        <dbReference type="EMBL" id="KXZ39576.1"/>
    </source>
</evidence>
<dbReference type="Gene3D" id="3.30.1370.160">
    <property type="match status" value="1"/>
</dbReference>
<dbReference type="EMBL" id="LSFY01000001">
    <property type="protein sequence ID" value="KXZ39576.1"/>
    <property type="molecule type" value="Genomic_DNA"/>
</dbReference>
<evidence type="ECO:0000313" key="5">
    <source>
        <dbReference type="Proteomes" id="UP000092605"/>
    </source>
</evidence>
<dbReference type="SUPFAM" id="SSF55174">
    <property type="entry name" value="Alpha-L RNA-binding motif"/>
    <property type="match status" value="1"/>
</dbReference>
<proteinExistence type="predicted"/>
<keyword evidence="6" id="KW-1185">Reference proteome</keyword>
<dbReference type="PROSITE" id="PS50889">
    <property type="entry name" value="S4"/>
    <property type="match status" value="1"/>
</dbReference>
<dbReference type="AlphaFoldDB" id="A0A150FPS9"/>
<feature type="domain" description="RNA-binding S4" evidence="2">
    <location>
        <begin position="186"/>
        <end position="246"/>
    </location>
</feature>
<accession>A0A150FPS9</accession>
<dbReference type="Gene3D" id="3.10.290.10">
    <property type="entry name" value="RNA-binding S4 domain"/>
    <property type="match status" value="1"/>
</dbReference>
<evidence type="ECO:0000259" key="2">
    <source>
        <dbReference type="SMART" id="SM00363"/>
    </source>
</evidence>
<organism evidence="3 5">
    <name type="scientific">Alkalithermobacter thermoalcaliphilus JW-YL-7 = DSM 7308</name>
    <dbReference type="NCBI Taxonomy" id="1121328"/>
    <lineage>
        <taxon>Bacteria</taxon>
        <taxon>Bacillati</taxon>
        <taxon>Bacillota</taxon>
        <taxon>Clostridia</taxon>
        <taxon>Peptostreptococcales</taxon>
        <taxon>Tepidibacteraceae</taxon>
        <taxon>Alkalithermobacter</taxon>
    </lineage>
</organism>
<dbReference type="PATRIC" id="fig|1121328.3.peg.655"/>
<dbReference type="InterPro" id="IPR036986">
    <property type="entry name" value="S4_RNA-bd_sf"/>
</dbReference>
<dbReference type="Proteomes" id="UP000323392">
    <property type="component" value="Unassembled WGS sequence"/>
</dbReference>
<dbReference type="SMART" id="SM00363">
    <property type="entry name" value="S4"/>
    <property type="match status" value="1"/>
</dbReference>
<name>A0A150FPS9_CLOPD</name>
<dbReference type="Pfam" id="PF17774">
    <property type="entry name" value="YlmH_RBD"/>
    <property type="match status" value="1"/>
</dbReference>
<dbReference type="EMBL" id="FRBG01000008">
    <property type="protein sequence ID" value="SHK97356.1"/>
    <property type="molecule type" value="Genomic_DNA"/>
</dbReference>